<feature type="transmembrane region" description="Helical" evidence="1">
    <location>
        <begin position="37"/>
        <end position="60"/>
    </location>
</feature>
<keyword evidence="1" id="KW-0812">Transmembrane</keyword>
<proteinExistence type="predicted"/>
<feature type="transmembrane region" description="Helical" evidence="1">
    <location>
        <begin position="343"/>
        <end position="367"/>
    </location>
</feature>
<feature type="non-terminal residue" evidence="2">
    <location>
        <position position="580"/>
    </location>
</feature>
<feature type="transmembrane region" description="Helical" evidence="1">
    <location>
        <begin position="202"/>
        <end position="225"/>
    </location>
</feature>
<dbReference type="AlphaFoldDB" id="A0A0F9HGY4"/>
<evidence type="ECO:0000256" key="1">
    <source>
        <dbReference type="SAM" id="Phobius"/>
    </source>
</evidence>
<sequence>MLIISVQEGQFWVLRIYFIINIIGIIISFFYQPILLFFGIFSIVTLIVENFYERLTNIYLSFKLKKGIKRFYNSKIYEFLPNDTKMMIYKDYRTIKQFLLLFPTEQRINFASGALMGVKINLDFQFCSSLKNKQDIFNISLDDDLSPENESQYKTLLIQEIESGGTYIELLPKLRTQYDELFVEMVLQQARKFRHYDLLQKIMGYILLIWIISIILFIVLGIIFFDLFIANIFLTFILKGSVFVHLFFVVVSYTLLQIQGKVTVFLSQMLNDPRSLKDMDTKNMSATIDNLVALKDIEKTPDSLKIAKKDLLRNQIKGIIINSIALIICGILFFYFIKDLLDVSAILLIFIITVFLYIIPSYFYYFFIIKLHEIIKPFFDRPKFFSIYKVDFQIYKILIWTFLFGFISLIFAYAFQVKNFIEFSLIISSIILITFSLLFIWSSRENLKISYIFITVKIRKRSIGLIYTGIIFFLIFFVLLDYLTGSNLYSFEIPNFLEDFPINIPQIIIFFVVFYIIFFFFIKRPFQKGIKSLQDQYSEISEEWVKFNIELIGTKNIAESKEKINRFVNEKKVRKIKILI</sequence>
<comment type="caution">
    <text evidence="2">The sequence shown here is derived from an EMBL/GenBank/DDBJ whole genome shotgun (WGS) entry which is preliminary data.</text>
</comment>
<feature type="transmembrane region" description="Helical" evidence="1">
    <location>
        <begin position="12"/>
        <end position="31"/>
    </location>
</feature>
<gene>
    <name evidence="2" type="ORF">LCGC14_1706470</name>
</gene>
<keyword evidence="1" id="KW-1133">Transmembrane helix</keyword>
<dbReference type="EMBL" id="LAZR01015154">
    <property type="protein sequence ID" value="KKM14407.1"/>
    <property type="molecule type" value="Genomic_DNA"/>
</dbReference>
<accession>A0A0F9HGY4</accession>
<feature type="transmembrane region" description="Helical" evidence="1">
    <location>
        <begin position="397"/>
        <end position="415"/>
    </location>
</feature>
<reference evidence="2" key="1">
    <citation type="journal article" date="2015" name="Nature">
        <title>Complex archaea that bridge the gap between prokaryotes and eukaryotes.</title>
        <authorList>
            <person name="Spang A."/>
            <person name="Saw J.H."/>
            <person name="Jorgensen S.L."/>
            <person name="Zaremba-Niedzwiedzka K."/>
            <person name="Martijn J."/>
            <person name="Lind A.E."/>
            <person name="van Eijk R."/>
            <person name="Schleper C."/>
            <person name="Guy L."/>
            <person name="Ettema T.J."/>
        </authorList>
    </citation>
    <scope>NUCLEOTIDE SEQUENCE</scope>
</reference>
<feature type="transmembrane region" description="Helical" evidence="1">
    <location>
        <begin position="462"/>
        <end position="484"/>
    </location>
</feature>
<name>A0A0F9HGY4_9ZZZZ</name>
<feature type="transmembrane region" description="Helical" evidence="1">
    <location>
        <begin position="421"/>
        <end position="441"/>
    </location>
</feature>
<feature type="transmembrane region" description="Helical" evidence="1">
    <location>
        <begin position="504"/>
        <end position="522"/>
    </location>
</feature>
<feature type="transmembrane region" description="Helical" evidence="1">
    <location>
        <begin position="231"/>
        <end position="256"/>
    </location>
</feature>
<evidence type="ECO:0000313" key="2">
    <source>
        <dbReference type="EMBL" id="KKM14407.1"/>
    </source>
</evidence>
<keyword evidence="1" id="KW-0472">Membrane</keyword>
<organism evidence="2">
    <name type="scientific">marine sediment metagenome</name>
    <dbReference type="NCBI Taxonomy" id="412755"/>
    <lineage>
        <taxon>unclassified sequences</taxon>
        <taxon>metagenomes</taxon>
        <taxon>ecological metagenomes</taxon>
    </lineage>
</organism>
<protein>
    <submittedName>
        <fullName evidence="2">Uncharacterized protein</fullName>
    </submittedName>
</protein>
<feature type="transmembrane region" description="Helical" evidence="1">
    <location>
        <begin position="318"/>
        <end position="337"/>
    </location>
</feature>